<evidence type="ECO:0000313" key="2">
    <source>
        <dbReference type="Proteomes" id="UP001262582"/>
    </source>
</evidence>
<evidence type="ECO:0000313" key="1">
    <source>
        <dbReference type="EMBL" id="MDT0678499.1"/>
    </source>
</evidence>
<protein>
    <submittedName>
        <fullName evidence="1">Uncharacterized protein</fullName>
    </submittedName>
</protein>
<comment type="caution">
    <text evidence="1">The sequence shown here is derived from an EMBL/GenBank/DDBJ whole genome shotgun (WGS) entry which is preliminary data.</text>
</comment>
<dbReference type="Proteomes" id="UP001262582">
    <property type="component" value="Unassembled WGS sequence"/>
</dbReference>
<dbReference type="EMBL" id="JAVRHK010000023">
    <property type="protein sequence ID" value="MDT0678499.1"/>
    <property type="molecule type" value="Genomic_DNA"/>
</dbReference>
<dbReference type="RefSeq" id="WP_311504833.1">
    <property type="nucleotide sequence ID" value="NZ_JAVRHK010000023.1"/>
</dbReference>
<name>A0ABU3DAV4_9FLAO</name>
<gene>
    <name evidence="1" type="ORF">RM539_18110</name>
</gene>
<reference evidence="1 2" key="1">
    <citation type="submission" date="2023-09" db="EMBL/GenBank/DDBJ databases">
        <authorList>
            <person name="Rey-Velasco X."/>
        </authorList>
    </citation>
    <scope>NUCLEOTIDE SEQUENCE [LARGE SCALE GENOMIC DNA]</scope>
    <source>
        <strain evidence="1 2">F117</strain>
    </source>
</reference>
<sequence>MKNLPEKTVGFHACYNAALTEENKEIGENKLPSLGYQFNENKTGEENY</sequence>
<proteinExistence type="predicted"/>
<accession>A0ABU3DAV4</accession>
<keyword evidence="2" id="KW-1185">Reference proteome</keyword>
<organism evidence="1 2">
    <name type="scientific">Autumnicola musiva</name>
    <dbReference type="NCBI Taxonomy" id="3075589"/>
    <lineage>
        <taxon>Bacteria</taxon>
        <taxon>Pseudomonadati</taxon>
        <taxon>Bacteroidota</taxon>
        <taxon>Flavobacteriia</taxon>
        <taxon>Flavobacteriales</taxon>
        <taxon>Flavobacteriaceae</taxon>
        <taxon>Autumnicola</taxon>
    </lineage>
</organism>